<keyword evidence="2" id="KW-1185">Reference proteome</keyword>
<sequence>MWAFQFPKDRHKQIPLPMKNSTKRNKLEAQIMFAITFTSRITTINTYNRN</sequence>
<evidence type="ECO:0000313" key="1">
    <source>
        <dbReference type="EMBL" id="KAH3810507.1"/>
    </source>
</evidence>
<reference evidence="1" key="2">
    <citation type="submission" date="2020-11" db="EMBL/GenBank/DDBJ databases">
        <authorList>
            <person name="McCartney M.A."/>
            <person name="Auch B."/>
            <person name="Kono T."/>
            <person name="Mallez S."/>
            <person name="Becker A."/>
            <person name="Gohl D.M."/>
            <person name="Silverstein K.A.T."/>
            <person name="Koren S."/>
            <person name="Bechman K.B."/>
            <person name="Herman A."/>
            <person name="Abrahante J.E."/>
            <person name="Garbe J."/>
        </authorList>
    </citation>
    <scope>NUCLEOTIDE SEQUENCE</scope>
    <source>
        <strain evidence="1">Duluth1</strain>
        <tissue evidence="1">Whole animal</tissue>
    </source>
</reference>
<proteinExistence type="predicted"/>
<comment type="caution">
    <text evidence="1">The sequence shown here is derived from an EMBL/GenBank/DDBJ whole genome shotgun (WGS) entry which is preliminary data.</text>
</comment>
<reference evidence="1" key="1">
    <citation type="journal article" date="2019" name="bioRxiv">
        <title>The Genome of the Zebra Mussel, Dreissena polymorpha: A Resource for Invasive Species Research.</title>
        <authorList>
            <person name="McCartney M.A."/>
            <person name="Auch B."/>
            <person name="Kono T."/>
            <person name="Mallez S."/>
            <person name="Zhang Y."/>
            <person name="Obille A."/>
            <person name="Becker A."/>
            <person name="Abrahante J.E."/>
            <person name="Garbe J."/>
            <person name="Badalamenti J.P."/>
            <person name="Herman A."/>
            <person name="Mangelson H."/>
            <person name="Liachko I."/>
            <person name="Sullivan S."/>
            <person name="Sone E.D."/>
            <person name="Koren S."/>
            <person name="Silverstein K.A.T."/>
            <person name="Beckman K.B."/>
            <person name="Gohl D.M."/>
        </authorList>
    </citation>
    <scope>NUCLEOTIDE SEQUENCE</scope>
    <source>
        <strain evidence="1">Duluth1</strain>
        <tissue evidence="1">Whole animal</tissue>
    </source>
</reference>
<organism evidence="1 2">
    <name type="scientific">Dreissena polymorpha</name>
    <name type="common">Zebra mussel</name>
    <name type="synonym">Mytilus polymorpha</name>
    <dbReference type="NCBI Taxonomy" id="45954"/>
    <lineage>
        <taxon>Eukaryota</taxon>
        <taxon>Metazoa</taxon>
        <taxon>Spiralia</taxon>
        <taxon>Lophotrochozoa</taxon>
        <taxon>Mollusca</taxon>
        <taxon>Bivalvia</taxon>
        <taxon>Autobranchia</taxon>
        <taxon>Heteroconchia</taxon>
        <taxon>Euheterodonta</taxon>
        <taxon>Imparidentia</taxon>
        <taxon>Neoheterodontei</taxon>
        <taxon>Myida</taxon>
        <taxon>Dreissenoidea</taxon>
        <taxon>Dreissenidae</taxon>
        <taxon>Dreissena</taxon>
    </lineage>
</organism>
<dbReference type="AlphaFoldDB" id="A0A9D4G5C3"/>
<evidence type="ECO:0000313" key="2">
    <source>
        <dbReference type="Proteomes" id="UP000828390"/>
    </source>
</evidence>
<dbReference type="Proteomes" id="UP000828390">
    <property type="component" value="Unassembled WGS sequence"/>
</dbReference>
<dbReference type="EMBL" id="JAIWYP010000006">
    <property type="protein sequence ID" value="KAH3810507.1"/>
    <property type="molecule type" value="Genomic_DNA"/>
</dbReference>
<protein>
    <submittedName>
        <fullName evidence="1">Uncharacterized protein</fullName>
    </submittedName>
</protein>
<accession>A0A9D4G5C3</accession>
<gene>
    <name evidence="1" type="ORF">DPMN_138902</name>
</gene>
<name>A0A9D4G5C3_DREPO</name>